<evidence type="ECO:0000256" key="10">
    <source>
        <dbReference type="ARBA" id="ARBA00023277"/>
    </source>
</evidence>
<dbReference type="GO" id="GO:0000287">
    <property type="term" value="F:magnesium ion binding"/>
    <property type="evidence" value="ECO:0007669"/>
    <property type="project" value="InterPro"/>
</dbReference>
<dbReference type="Proteomes" id="UP000267821">
    <property type="component" value="Unassembled WGS sequence"/>
</dbReference>
<dbReference type="InParanoid" id="A0A3N4LRL6"/>
<keyword evidence="4" id="KW-0963">Cytoplasm</keyword>
<dbReference type="InterPro" id="IPR036900">
    <property type="entry name" value="A-D-PHexomutase_C_sf"/>
</dbReference>
<evidence type="ECO:0000256" key="8">
    <source>
        <dbReference type="ARBA" id="ARBA00022842"/>
    </source>
</evidence>
<dbReference type="GO" id="GO:0005737">
    <property type="term" value="C:cytoplasm"/>
    <property type="evidence" value="ECO:0007669"/>
    <property type="project" value="UniProtKB-SubCell"/>
</dbReference>
<keyword evidence="5" id="KW-0313">Glucose metabolism</keyword>
<dbReference type="Pfam" id="PF02879">
    <property type="entry name" value="PGM_PMM_II"/>
    <property type="match status" value="1"/>
</dbReference>
<dbReference type="InterPro" id="IPR005846">
    <property type="entry name" value="A-D-PHexomutase_a/b/a-III"/>
</dbReference>
<reference evidence="15 16" key="1">
    <citation type="journal article" date="2018" name="Nat. Ecol. Evol.">
        <title>Pezizomycetes genomes reveal the molecular basis of ectomycorrhizal truffle lifestyle.</title>
        <authorList>
            <person name="Murat C."/>
            <person name="Payen T."/>
            <person name="Noel B."/>
            <person name="Kuo A."/>
            <person name="Morin E."/>
            <person name="Chen J."/>
            <person name="Kohler A."/>
            <person name="Krizsan K."/>
            <person name="Balestrini R."/>
            <person name="Da Silva C."/>
            <person name="Montanini B."/>
            <person name="Hainaut M."/>
            <person name="Levati E."/>
            <person name="Barry K.W."/>
            <person name="Belfiori B."/>
            <person name="Cichocki N."/>
            <person name="Clum A."/>
            <person name="Dockter R.B."/>
            <person name="Fauchery L."/>
            <person name="Guy J."/>
            <person name="Iotti M."/>
            <person name="Le Tacon F."/>
            <person name="Lindquist E.A."/>
            <person name="Lipzen A."/>
            <person name="Malagnac F."/>
            <person name="Mello A."/>
            <person name="Molinier V."/>
            <person name="Miyauchi S."/>
            <person name="Poulain J."/>
            <person name="Riccioni C."/>
            <person name="Rubini A."/>
            <person name="Sitrit Y."/>
            <person name="Splivallo R."/>
            <person name="Traeger S."/>
            <person name="Wang M."/>
            <person name="Zifcakova L."/>
            <person name="Wipf D."/>
            <person name="Zambonelli A."/>
            <person name="Paolocci F."/>
            <person name="Nowrousian M."/>
            <person name="Ottonello S."/>
            <person name="Baldrian P."/>
            <person name="Spatafora J.W."/>
            <person name="Henrissat B."/>
            <person name="Nagy L.G."/>
            <person name="Aury J.M."/>
            <person name="Wincker P."/>
            <person name="Grigoriev I.V."/>
            <person name="Bonfante P."/>
            <person name="Martin F.M."/>
        </authorList>
    </citation>
    <scope>NUCLEOTIDE SEQUENCE [LARGE SCALE GENOMIC DNA]</scope>
    <source>
        <strain evidence="15 16">ATCC MYA-4762</strain>
    </source>
</reference>
<evidence type="ECO:0000259" key="12">
    <source>
        <dbReference type="Pfam" id="PF02878"/>
    </source>
</evidence>
<keyword evidence="16" id="KW-1185">Reference proteome</keyword>
<dbReference type="CDD" id="cd05799">
    <property type="entry name" value="PGM2"/>
    <property type="match status" value="1"/>
</dbReference>
<evidence type="ECO:0000256" key="7">
    <source>
        <dbReference type="ARBA" id="ARBA00022723"/>
    </source>
</evidence>
<dbReference type="PROSITE" id="PS00710">
    <property type="entry name" value="PGM_PMM"/>
    <property type="match status" value="1"/>
</dbReference>
<dbReference type="InterPro" id="IPR016066">
    <property type="entry name" value="A-D-PHexomutase_CS"/>
</dbReference>
<dbReference type="Gene3D" id="3.40.120.10">
    <property type="entry name" value="Alpha-D-Glucose-1,6-Bisphosphate, subunit A, domain 3"/>
    <property type="match status" value="3"/>
</dbReference>
<evidence type="ECO:0000256" key="9">
    <source>
        <dbReference type="ARBA" id="ARBA00023235"/>
    </source>
</evidence>
<keyword evidence="9" id="KW-0413">Isomerase</keyword>
<dbReference type="EMBL" id="ML121537">
    <property type="protein sequence ID" value="RPB25506.1"/>
    <property type="molecule type" value="Genomic_DNA"/>
</dbReference>
<comment type="subcellular location">
    <subcellularLocation>
        <location evidence="2">Cytoplasm</location>
    </subcellularLocation>
</comment>
<protein>
    <submittedName>
        <fullName evidence="15">Phosphoglucomutase-2</fullName>
    </submittedName>
</protein>
<evidence type="ECO:0000256" key="5">
    <source>
        <dbReference type="ARBA" id="ARBA00022526"/>
    </source>
</evidence>
<feature type="domain" description="Alpha-D-phosphohexomutase alpha/beta/alpha" evidence="13">
    <location>
        <begin position="215"/>
        <end position="316"/>
    </location>
</feature>
<evidence type="ECO:0000256" key="2">
    <source>
        <dbReference type="ARBA" id="ARBA00004496"/>
    </source>
</evidence>
<dbReference type="STRING" id="1051890.A0A3N4LRL6"/>
<evidence type="ECO:0000259" key="14">
    <source>
        <dbReference type="Pfam" id="PF02880"/>
    </source>
</evidence>
<keyword evidence="7 11" id="KW-0479">Metal-binding</keyword>
<proteinExistence type="inferred from homology"/>
<dbReference type="FunCoup" id="A0A3N4LRL6">
    <property type="interactions" value="311"/>
</dbReference>
<accession>A0A3N4LRL6</accession>
<dbReference type="PANTHER" id="PTHR45745">
    <property type="entry name" value="PHOSPHOMANNOMUTASE 45A"/>
    <property type="match status" value="1"/>
</dbReference>
<evidence type="ECO:0000313" key="16">
    <source>
        <dbReference type="Proteomes" id="UP000267821"/>
    </source>
</evidence>
<evidence type="ECO:0000256" key="6">
    <source>
        <dbReference type="ARBA" id="ARBA00022553"/>
    </source>
</evidence>
<dbReference type="Pfam" id="PF02880">
    <property type="entry name" value="PGM_PMM_III"/>
    <property type="match status" value="1"/>
</dbReference>
<dbReference type="GO" id="GO:0005634">
    <property type="term" value="C:nucleus"/>
    <property type="evidence" value="ECO:0007669"/>
    <property type="project" value="TreeGrafter"/>
</dbReference>
<dbReference type="InterPro" id="IPR005845">
    <property type="entry name" value="A-D-PHexomutase_a/b/a-II"/>
</dbReference>
<evidence type="ECO:0000313" key="15">
    <source>
        <dbReference type="EMBL" id="RPB25506.1"/>
    </source>
</evidence>
<comment type="similarity">
    <text evidence="3 11">Belongs to the phosphohexose mutase family.</text>
</comment>
<keyword evidence="8 11" id="KW-0460">Magnesium</keyword>
<dbReference type="SUPFAM" id="SSF55957">
    <property type="entry name" value="Phosphoglucomutase, C-terminal domain"/>
    <property type="match status" value="1"/>
</dbReference>
<dbReference type="SUPFAM" id="SSF53738">
    <property type="entry name" value="Phosphoglucomutase, first 3 domains"/>
    <property type="match status" value="3"/>
</dbReference>
<dbReference type="OrthoDB" id="8300170at2759"/>
<organism evidence="15 16">
    <name type="scientific">Terfezia boudieri ATCC MYA-4762</name>
    <dbReference type="NCBI Taxonomy" id="1051890"/>
    <lineage>
        <taxon>Eukaryota</taxon>
        <taxon>Fungi</taxon>
        <taxon>Dikarya</taxon>
        <taxon>Ascomycota</taxon>
        <taxon>Pezizomycotina</taxon>
        <taxon>Pezizomycetes</taxon>
        <taxon>Pezizales</taxon>
        <taxon>Pezizaceae</taxon>
        <taxon>Terfezia</taxon>
    </lineage>
</organism>
<keyword evidence="6" id="KW-0597">Phosphoprotein</keyword>
<feature type="domain" description="Alpha-D-phosphohexomutase alpha/beta/alpha" evidence="12">
    <location>
        <begin position="48"/>
        <end position="188"/>
    </location>
</feature>
<gene>
    <name evidence="15" type="ORF">L211DRAFT_867028</name>
</gene>
<dbReference type="InterPro" id="IPR016055">
    <property type="entry name" value="A-D-PHexomutase_a/b/a-I/II/III"/>
</dbReference>
<keyword evidence="10" id="KW-0119">Carbohydrate metabolism</keyword>
<comment type="cofactor">
    <cofactor evidence="1">
        <name>Mg(2+)</name>
        <dbReference type="ChEBI" id="CHEBI:18420"/>
    </cofactor>
</comment>
<evidence type="ECO:0000256" key="3">
    <source>
        <dbReference type="ARBA" id="ARBA00010231"/>
    </source>
</evidence>
<sequence>MESSTAAIMEKALKWLKMDKNPVTHAEIQRLVDAHNFDELNKRLDERIVFGTAGLRARMQAGFSYMNDVTVIQTSQGLGAYVIEQFGRNAAVERGIVVGYDHRHNSARFARLTAAAFLTQGIKVYFYDELSHTPLVPFGIKHFGALAGVMITASHNPAMDNGYKVYWENACQIIPPHDKAIYNIIEQHLEPKCWDFLLVDDHPLAVKRLLEVREAYFAAIKQETATPSPPLGFKFVYTPMHGVGLFAMKEAVDDLGLLESIVVVKEQALPNPDFPTVSFPNPEEKGALDLAIADAGADLIPLVTASDPDADRFAAAILDFNAVDPSPTYTILTGNELGILFAAFILETYKGDRSSMAMLASTVSSQMLGYMAEAEGFIFEETLTGFKWLGNVALQLREKGINAIYAFEEAIGYMFTNVVPDKDGIAAASVFLCAAIHWANTERLTPLQKLEQLYKKYGYFESHNSYFISPSPAITRGVFERIRDLKSEDEKFPKYVGKRLVLRWRDLTTGYDSGTPDNAPNLPVSKSSDMITCWLEGEVRFSVRGSGTEPKIKMYIECKAGSREAAKKGADEVAVDLEKEWFRPFETGLKKPQ</sequence>
<dbReference type="GO" id="GO:0006006">
    <property type="term" value="P:glucose metabolic process"/>
    <property type="evidence" value="ECO:0007669"/>
    <property type="project" value="UniProtKB-KW"/>
</dbReference>
<evidence type="ECO:0000259" key="13">
    <source>
        <dbReference type="Pfam" id="PF02879"/>
    </source>
</evidence>
<dbReference type="Pfam" id="PF02878">
    <property type="entry name" value="PGM_PMM_I"/>
    <property type="match status" value="1"/>
</dbReference>
<dbReference type="InterPro" id="IPR005844">
    <property type="entry name" value="A-D-PHexomutase_a/b/a-I"/>
</dbReference>
<dbReference type="AlphaFoldDB" id="A0A3N4LRL6"/>
<evidence type="ECO:0000256" key="11">
    <source>
        <dbReference type="RuleBase" id="RU004326"/>
    </source>
</evidence>
<dbReference type="GO" id="GO:0008973">
    <property type="term" value="F:phosphopentomutase activity"/>
    <property type="evidence" value="ECO:0007669"/>
    <property type="project" value="TreeGrafter"/>
</dbReference>
<feature type="domain" description="Alpha-D-phosphohexomutase alpha/beta/alpha" evidence="14">
    <location>
        <begin position="334"/>
        <end position="440"/>
    </location>
</feature>
<dbReference type="FunFam" id="3.40.120.10:FF:000035">
    <property type="entry name" value="Pgm3p"/>
    <property type="match status" value="1"/>
</dbReference>
<name>A0A3N4LRL6_9PEZI</name>
<dbReference type="Gene3D" id="3.30.310.50">
    <property type="entry name" value="Alpha-D-phosphohexomutase, C-terminal domain"/>
    <property type="match status" value="1"/>
</dbReference>
<dbReference type="GO" id="GO:0006166">
    <property type="term" value="P:purine ribonucleoside salvage"/>
    <property type="evidence" value="ECO:0007669"/>
    <property type="project" value="TreeGrafter"/>
</dbReference>
<dbReference type="PANTHER" id="PTHR45745:SF1">
    <property type="entry name" value="PHOSPHOGLUCOMUTASE 2B-RELATED"/>
    <property type="match status" value="1"/>
</dbReference>
<evidence type="ECO:0000256" key="1">
    <source>
        <dbReference type="ARBA" id="ARBA00001946"/>
    </source>
</evidence>
<evidence type="ECO:0000256" key="4">
    <source>
        <dbReference type="ARBA" id="ARBA00022490"/>
    </source>
</evidence>